<protein>
    <recommendedName>
        <fullName evidence="4">Reverse transcriptase domain-containing protein</fullName>
    </recommendedName>
</protein>
<evidence type="ECO:0008006" key="4">
    <source>
        <dbReference type="Google" id="ProtNLM"/>
    </source>
</evidence>
<keyword evidence="3" id="KW-1185">Reference proteome</keyword>
<feature type="region of interest" description="Disordered" evidence="1">
    <location>
        <begin position="36"/>
        <end position="87"/>
    </location>
</feature>
<proteinExistence type="predicted"/>
<feature type="compositionally biased region" description="Basic and acidic residues" evidence="1">
    <location>
        <begin position="147"/>
        <end position="163"/>
    </location>
</feature>
<evidence type="ECO:0000313" key="2">
    <source>
        <dbReference type="EMBL" id="MED6150268.1"/>
    </source>
</evidence>
<dbReference type="EMBL" id="JASCZI010091426">
    <property type="protein sequence ID" value="MED6150268.1"/>
    <property type="molecule type" value="Genomic_DNA"/>
</dbReference>
<organism evidence="2 3">
    <name type="scientific">Stylosanthes scabra</name>
    <dbReference type="NCBI Taxonomy" id="79078"/>
    <lineage>
        <taxon>Eukaryota</taxon>
        <taxon>Viridiplantae</taxon>
        <taxon>Streptophyta</taxon>
        <taxon>Embryophyta</taxon>
        <taxon>Tracheophyta</taxon>
        <taxon>Spermatophyta</taxon>
        <taxon>Magnoliopsida</taxon>
        <taxon>eudicotyledons</taxon>
        <taxon>Gunneridae</taxon>
        <taxon>Pentapetalae</taxon>
        <taxon>rosids</taxon>
        <taxon>fabids</taxon>
        <taxon>Fabales</taxon>
        <taxon>Fabaceae</taxon>
        <taxon>Papilionoideae</taxon>
        <taxon>50 kb inversion clade</taxon>
        <taxon>dalbergioids sensu lato</taxon>
        <taxon>Dalbergieae</taxon>
        <taxon>Pterocarpus clade</taxon>
        <taxon>Stylosanthes</taxon>
    </lineage>
</organism>
<name>A0ABU6TQX0_9FABA</name>
<comment type="caution">
    <text evidence="2">The sequence shown here is derived from an EMBL/GenBank/DDBJ whole genome shotgun (WGS) entry which is preliminary data.</text>
</comment>
<evidence type="ECO:0000313" key="3">
    <source>
        <dbReference type="Proteomes" id="UP001341840"/>
    </source>
</evidence>
<feature type="region of interest" description="Disordered" evidence="1">
    <location>
        <begin position="130"/>
        <end position="163"/>
    </location>
</feature>
<dbReference type="Proteomes" id="UP001341840">
    <property type="component" value="Unassembled WGS sequence"/>
</dbReference>
<evidence type="ECO:0000256" key="1">
    <source>
        <dbReference type="SAM" id="MobiDB-lite"/>
    </source>
</evidence>
<gene>
    <name evidence="2" type="ORF">PIB30_070813</name>
</gene>
<accession>A0ABU6TQX0</accession>
<sequence>MALVKGIREDTPFLKSLTKRPPKMVEKIQEISHDYLQQEEGQTAIRIDRNKKGNTQRDQFREEKRTQGAKAQQIGASPEGHKKCTHGDRSLYCKYHKQTGHDTKECRDLLEFVEQGLKNEKFCEYTNKYRQRDDDRRVSQRVNSSEGKADRKKDDPKERSVHREIAMITWGIPEEGNPHLRK</sequence>
<reference evidence="2 3" key="1">
    <citation type="journal article" date="2023" name="Plants (Basel)">
        <title>Bridging the Gap: Combining Genomics and Transcriptomics Approaches to Understand Stylosanthes scabra, an Orphan Legume from the Brazilian Caatinga.</title>
        <authorList>
            <person name="Ferreira-Neto J.R.C."/>
            <person name="da Silva M.D."/>
            <person name="Binneck E."/>
            <person name="de Melo N.F."/>
            <person name="da Silva R.H."/>
            <person name="de Melo A.L.T.M."/>
            <person name="Pandolfi V."/>
            <person name="Bustamante F.O."/>
            <person name="Brasileiro-Vidal A.C."/>
            <person name="Benko-Iseppon A.M."/>
        </authorList>
    </citation>
    <scope>NUCLEOTIDE SEQUENCE [LARGE SCALE GENOMIC DNA]</scope>
    <source>
        <tissue evidence="2">Leaves</tissue>
    </source>
</reference>